<gene>
    <name evidence="2" type="ORF">CROQUDRAFT_656708</name>
</gene>
<evidence type="ECO:0000256" key="1">
    <source>
        <dbReference type="SAM" id="Phobius"/>
    </source>
</evidence>
<keyword evidence="1" id="KW-1133">Transmembrane helix</keyword>
<reference evidence="2" key="1">
    <citation type="submission" date="2013-11" db="EMBL/GenBank/DDBJ databases">
        <title>Genome sequence of the fusiform rust pathogen reveals effectors for host alternation and coevolution with pine.</title>
        <authorList>
            <consortium name="DOE Joint Genome Institute"/>
            <person name="Smith K."/>
            <person name="Pendleton A."/>
            <person name="Kubisiak T."/>
            <person name="Anderson C."/>
            <person name="Salamov A."/>
            <person name="Aerts A."/>
            <person name="Riley R."/>
            <person name="Clum A."/>
            <person name="Lindquist E."/>
            <person name="Ence D."/>
            <person name="Campbell M."/>
            <person name="Kronenberg Z."/>
            <person name="Feau N."/>
            <person name="Dhillon B."/>
            <person name="Hamelin R."/>
            <person name="Burleigh J."/>
            <person name="Smith J."/>
            <person name="Yandell M."/>
            <person name="Nelson C."/>
            <person name="Grigoriev I."/>
            <person name="Davis J."/>
        </authorList>
    </citation>
    <scope>NUCLEOTIDE SEQUENCE</scope>
    <source>
        <strain evidence="2">G11</strain>
    </source>
</reference>
<keyword evidence="3" id="KW-1185">Reference proteome</keyword>
<keyword evidence="1" id="KW-0472">Membrane</keyword>
<protein>
    <submittedName>
        <fullName evidence="2">Uncharacterized protein</fullName>
    </submittedName>
</protein>
<dbReference type="Proteomes" id="UP000886653">
    <property type="component" value="Unassembled WGS sequence"/>
</dbReference>
<dbReference type="EMBL" id="MU167254">
    <property type="protein sequence ID" value="KAG0146914.1"/>
    <property type="molecule type" value="Genomic_DNA"/>
</dbReference>
<comment type="caution">
    <text evidence="2">The sequence shown here is derived from an EMBL/GenBank/DDBJ whole genome shotgun (WGS) entry which is preliminary data.</text>
</comment>
<organism evidence="2 3">
    <name type="scientific">Cronartium quercuum f. sp. fusiforme G11</name>
    <dbReference type="NCBI Taxonomy" id="708437"/>
    <lineage>
        <taxon>Eukaryota</taxon>
        <taxon>Fungi</taxon>
        <taxon>Dikarya</taxon>
        <taxon>Basidiomycota</taxon>
        <taxon>Pucciniomycotina</taxon>
        <taxon>Pucciniomycetes</taxon>
        <taxon>Pucciniales</taxon>
        <taxon>Coleosporiaceae</taxon>
        <taxon>Cronartium</taxon>
    </lineage>
</organism>
<dbReference type="OrthoDB" id="2507620at2759"/>
<evidence type="ECO:0000313" key="2">
    <source>
        <dbReference type="EMBL" id="KAG0146914.1"/>
    </source>
</evidence>
<proteinExistence type="predicted"/>
<feature type="transmembrane region" description="Helical" evidence="1">
    <location>
        <begin position="96"/>
        <end position="116"/>
    </location>
</feature>
<evidence type="ECO:0000313" key="3">
    <source>
        <dbReference type="Proteomes" id="UP000886653"/>
    </source>
</evidence>
<name>A0A9P6NML5_9BASI</name>
<sequence length="321" mass="37478">MNRYTKPTLRPLHRVSNQMNILIRRTKDQVEPNKRLKLMANLRQPLCPLLIKLGNSLPQLPPRLQPAYLELINNPYPETSRANRSIIRFMRTLSRWFLYGGTLSGIIILLYQRYIFPSLETRTHALTNLTNDGLKSHINILNGLLKVTRSCSILSIKSAKEVEPKQDTPSPSEVKITYEDEQLKPSIDPPAQHYRAHTHQSLRRLSDLLRRREMNKVNEILEDNQELEEKVLNNSSPISVTRSLSQTLERLRKEFYLVNSNRHDCPRSYHYISPLFSEPEILGKSTQIIFDQSQKVVNEFRSELRDLKGMLLNQRNFASWN</sequence>
<accession>A0A9P6NML5</accession>
<dbReference type="AlphaFoldDB" id="A0A9P6NML5"/>
<keyword evidence="1" id="KW-0812">Transmembrane</keyword>